<evidence type="ECO:0000259" key="1">
    <source>
        <dbReference type="Pfam" id="PF01844"/>
    </source>
</evidence>
<accession>A0A4Q7IZC9</accession>
<sequence length="97" mass="11236">MPPRGPGRTGHRWRQLCAQVYAEETHCWLCGTWVSQLLDPTHPMSRTVDHVRELWQGGDPLDRNNCRLAHRACNSRKSNRLRTHAPRDEIMIDPATL</sequence>
<keyword evidence="3" id="KW-1185">Reference proteome</keyword>
<dbReference type="Gene3D" id="1.10.30.50">
    <property type="match status" value="1"/>
</dbReference>
<keyword evidence="2" id="KW-0255">Endonuclease</keyword>
<proteinExistence type="predicted"/>
<reference evidence="2 3" key="1">
    <citation type="submission" date="2019-02" db="EMBL/GenBank/DDBJ databases">
        <title>Draft genome sequence of Amycolatopsis sp. 8-3EHSu isolated from roots of Suaeda maritima.</title>
        <authorList>
            <person name="Duangmal K."/>
            <person name="Chantavorakit T."/>
        </authorList>
    </citation>
    <scope>NUCLEOTIDE SEQUENCE [LARGE SCALE GENOMIC DNA]</scope>
    <source>
        <strain evidence="2 3">8-3EHSu</strain>
    </source>
</reference>
<protein>
    <submittedName>
        <fullName evidence="2">HNH endonuclease</fullName>
    </submittedName>
</protein>
<dbReference type="OrthoDB" id="2084290at2"/>
<dbReference type="GO" id="GO:0004519">
    <property type="term" value="F:endonuclease activity"/>
    <property type="evidence" value="ECO:0007669"/>
    <property type="project" value="UniProtKB-KW"/>
</dbReference>
<evidence type="ECO:0000313" key="2">
    <source>
        <dbReference type="EMBL" id="RZQ59827.1"/>
    </source>
</evidence>
<keyword evidence="2" id="KW-0378">Hydrolase</keyword>
<keyword evidence="2" id="KW-0540">Nuclease</keyword>
<evidence type="ECO:0000313" key="3">
    <source>
        <dbReference type="Proteomes" id="UP000292003"/>
    </source>
</evidence>
<comment type="caution">
    <text evidence="2">The sequence shown here is derived from an EMBL/GenBank/DDBJ whole genome shotgun (WGS) entry which is preliminary data.</text>
</comment>
<dbReference type="RefSeq" id="WP_130479392.1">
    <property type="nucleotide sequence ID" value="NZ_SFCC01000021.1"/>
</dbReference>
<dbReference type="GO" id="GO:0003676">
    <property type="term" value="F:nucleic acid binding"/>
    <property type="evidence" value="ECO:0007669"/>
    <property type="project" value="InterPro"/>
</dbReference>
<dbReference type="AlphaFoldDB" id="A0A4Q7IZC9"/>
<dbReference type="EMBL" id="SFCC01000021">
    <property type="protein sequence ID" value="RZQ59827.1"/>
    <property type="molecule type" value="Genomic_DNA"/>
</dbReference>
<organism evidence="2 3">
    <name type="scientific">Amycolatopsis suaedae</name>
    <dbReference type="NCBI Taxonomy" id="2510978"/>
    <lineage>
        <taxon>Bacteria</taxon>
        <taxon>Bacillati</taxon>
        <taxon>Actinomycetota</taxon>
        <taxon>Actinomycetes</taxon>
        <taxon>Pseudonocardiales</taxon>
        <taxon>Pseudonocardiaceae</taxon>
        <taxon>Amycolatopsis</taxon>
    </lineage>
</organism>
<dbReference type="Pfam" id="PF01844">
    <property type="entry name" value="HNH"/>
    <property type="match status" value="1"/>
</dbReference>
<dbReference type="GO" id="GO:0008270">
    <property type="term" value="F:zinc ion binding"/>
    <property type="evidence" value="ECO:0007669"/>
    <property type="project" value="InterPro"/>
</dbReference>
<dbReference type="Proteomes" id="UP000292003">
    <property type="component" value="Unassembled WGS sequence"/>
</dbReference>
<gene>
    <name evidence="2" type="ORF">EWH70_32445</name>
</gene>
<dbReference type="InterPro" id="IPR002711">
    <property type="entry name" value="HNH"/>
</dbReference>
<feature type="domain" description="HNH" evidence="1">
    <location>
        <begin position="44"/>
        <end position="80"/>
    </location>
</feature>
<name>A0A4Q7IZC9_9PSEU</name>